<dbReference type="SUPFAM" id="SSF53756">
    <property type="entry name" value="UDP-Glycosyltransferase/glycogen phosphorylase"/>
    <property type="match status" value="1"/>
</dbReference>
<evidence type="ECO:0000313" key="4">
    <source>
        <dbReference type="EMBL" id="MBO8441854.1"/>
    </source>
</evidence>
<dbReference type="Gene3D" id="3.40.50.2000">
    <property type="entry name" value="Glycogen Phosphorylase B"/>
    <property type="match status" value="3"/>
</dbReference>
<name>A0A9D9H8M0_9LACO</name>
<dbReference type="GO" id="GO:0016757">
    <property type="term" value="F:glycosyltransferase activity"/>
    <property type="evidence" value="ECO:0007669"/>
    <property type="project" value="UniProtKB-KW"/>
</dbReference>
<dbReference type="InterPro" id="IPR001296">
    <property type="entry name" value="Glyco_trans_1"/>
</dbReference>
<gene>
    <name evidence="4" type="ORF">IAA89_05435</name>
</gene>
<dbReference type="PANTHER" id="PTHR12526:SF629">
    <property type="entry name" value="TEICHURONIC ACID BIOSYNTHESIS GLYCOSYLTRANSFERASE TUAH-RELATED"/>
    <property type="match status" value="1"/>
</dbReference>
<accession>A0A9D9H8M0</accession>
<dbReference type="Pfam" id="PF00534">
    <property type="entry name" value="Glycos_transf_1"/>
    <property type="match status" value="1"/>
</dbReference>
<dbReference type="PANTHER" id="PTHR12526">
    <property type="entry name" value="GLYCOSYLTRANSFERASE"/>
    <property type="match status" value="1"/>
</dbReference>
<sequence>MIFFVNEYLLAMNSGIEHTQLKRLRLFKEKKQPAKIVTRDFDPLLEHNIQRLGFESEDVINLYNYFRNFKRPENGPKFIKYMDKKIVDLQLPDTYEIKYDSQFWKVFNHGNLIACIYFIDNQLYYIVYFDSFGKVVKKIDYDLEGYKVREQNYDALGNINVEFYFYKNGDKMLEENYFYNDRNENYAIQCQLFGYKNKSYLFNSIDNFMSFFLDQLNEDYEGKNIFIADRPVVTDKAIALMQTKAKKILAIPTQHALDPTDQRFSNLNNIYYYGLHQYVNKFSAILTDTENQKQDLQEWFGNKITVPIYSISAAISFRKKANVNFNNKISIKNIVYSGHLESDKQLDNMLEAFANLYKLQPVTLTIYGYGSQKKNLENKAVELGLSKSITFKGYTLNKDEIYKDKDLFWYTSISDAQPLSILEALERGIPVIAYDSLYGPNEMIQNGVNGYLVKLNNQDELVSVTNSLFNDEKKLLSLKNNCFSTIEKFSSNSIWSKWQKLINDLLKEDDSNANN</sequence>
<feature type="domain" description="Glycosyl transferase family 1" evidence="3">
    <location>
        <begin position="333"/>
        <end position="481"/>
    </location>
</feature>
<reference evidence="4" key="2">
    <citation type="journal article" date="2021" name="PeerJ">
        <title>Extensive microbial diversity within the chicken gut microbiome revealed by metagenomics and culture.</title>
        <authorList>
            <person name="Gilroy R."/>
            <person name="Ravi A."/>
            <person name="Getino M."/>
            <person name="Pursley I."/>
            <person name="Horton D.L."/>
            <person name="Alikhan N.F."/>
            <person name="Baker D."/>
            <person name="Gharbi K."/>
            <person name="Hall N."/>
            <person name="Watson M."/>
            <person name="Adriaenssens E.M."/>
            <person name="Foster-Nyarko E."/>
            <person name="Jarju S."/>
            <person name="Secka A."/>
            <person name="Antonio M."/>
            <person name="Oren A."/>
            <person name="Chaudhuri R.R."/>
            <person name="La Ragione R."/>
            <person name="Hildebrand F."/>
            <person name="Pallen M.J."/>
        </authorList>
    </citation>
    <scope>NUCLEOTIDE SEQUENCE</scope>
    <source>
        <strain evidence="4">C6-149</strain>
    </source>
</reference>
<evidence type="ECO:0000256" key="1">
    <source>
        <dbReference type="ARBA" id="ARBA00022676"/>
    </source>
</evidence>
<keyword evidence="2" id="KW-0808">Transferase</keyword>
<evidence type="ECO:0000313" key="5">
    <source>
        <dbReference type="Proteomes" id="UP000823614"/>
    </source>
</evidence>
<dbReference type="AlphaFoldDB" id="A0A9D9H8M0"/>
<organism evidence="4 5">
    <name type="scientific">Candidatus Gallilactobacillus intestinavium</name>
    <dbReference type="NCBI Taxonomy" id="2840838"/>
    <lineage>
        <taxon>Bacteria</taxon>
        <taxon>Bacillati</taxon>
        <taxon>Bacillota</taxon>
        <taxon>Bacilli</taxon>
        <taxon>Lactobacillales</taxon>
        <taxon>Lactobacillaceae</taxon>
        <taxon>Lactobacillaceae incertae sedis</taxon>
        <taxon>Candidatus Gallilactobacillus</taxon>
    </lineage>
</organism>
<dbReference type="EMBL" id="JADIMP010000087">
    <property type="protein sequence ID" value="MBO8441854.1"/>
    <property type="molecule type" value="Genomic_DNA"/>
</dbReference>
<proteinExistence type="predicted"/>
<dbReference type="Proteomes" id="UP000823614">
    <property type="component" value="Unassembled WGS sequence"/>
</dbReference>
<comment type="caution">
    <text evidence="4">The sequence shown here is derived from an EMBL/GenBank/DDBJ whole genome shotgun (WGS) entry which is preliminary data.</text>
</comment>
<protein>
    <submittedName>
        <fullName evidence="4">Glycosyltransferase</fullName>
    </submittedName>
</protein>
<keyword evidence="1" id="KW-0328">Glycosyltransferase</keyword>
<evidence type="ECO:0000259" key="3">
    <source>
        <dbReference type="Pfam" id="PF00534"/>
    </source>
</evidence>
<reference evidence="4" key="1">
    <citation type="submission" date="2020-10" db="EMBL/GenBank/DDBJ databases">
        <authorList>
            <person name="Gilroy R."/>
        </authorList>
    </citation>
    <scope>NUCLEOTIDE SEQUENCE</scope>
    <source>
        <strain evidence="4">C6-149</strain>
    </source>
</reference>
<evidence type="ECO:0000256" key="2">
    <source>
        <dbReference type="ARBA" id="ARBA00022679"/>
    </source>
</evidence>